<dbReference type="AlphaFoldDB" id="U9TML5"/>
<evidence type="ECO:0000313" key="1">
    <source>
        <dbReference type="EMBL" id="ESA09439.1"/>
    </source>
</evidence>
<organism evidence="1">
    <name type="scientific">Rhizophagus irregularis (strain DAOM 181602 / DAOM 197198 / MUCL 43194)</name>
    <name type="common">Arbuscular mycorrhizal fungus</name>
    <name type="synonym">Glomus intraradices</name>
    <dbReference type="NCBI Taxonomy" id="747089"/>
    <lineage>
        <taxon>Eukaryota</taxon>
        <taxon>Fungi</taxon>
        <taxon>Fungi incertae sedis</taxon>
        <taxon>Mucoromycota</taxon>
        <taxon>Glomeromycotina</taxon>
        <taxon>Glomeromycetes</taxon>
        <taxon>Glomerales</taxon>
        <taxon>Glomeraceae</taxon>
        <taxon>Rhizophagus</taxon>
    </lineage>
</organism>
<dbReference type="HOGENOM" id="CLU_2980251_0_0_1"/>
<reference evidence="1" key="1">
    <citation type="submission" date="2013-07" db="EMBL/GenBank/DDBJ databases">
        <title>The genome of an arbuscular mycorrhizal fungus provides insights into the evolution of the oldest plant symbiosis.</title>
        <authorList>
            <consortium name="DOE Joint Genome Institute"/>
            <person name="Tisserant E."/>
            <person name="Malbreil M."/>
            <person name="Kuo A."/>
            <person name="Kohler A."/>
            <person name="Symeonidi A."/>
            <person name="Balestrini R."/>
            <person name="Charron P."/>
            <person name="Duensing N."/>
            <person name="Frei-dit-Frey N."/>
            <person name="Gianinazzi-Pearson V."/>
            <person name="Gilbert B."/>
            <person name="Handa Y."/>
            <person name="Hijri M."/>
            <person name="Kaul R."/>
            <person name="Kawaguchi M."/>
            <person name="Krajinski F."/>
            <person name="Lammers P."/>
            <person name="Lapierre D."/>
            <person name="Masclaux F.G."/>
            <person name="Murat C."/>
            <person name="Morin E."/>
            <person name="Ndikumana S."/>
            <person name="Pagni M."/>
            <person name="Petitpierre D."/>
            <person name="Requena N."/>
            <person name="Rosikiewicz P."/>
            <person name="Riley R."/>
            <person name="Saito K."/>
            <person name="San Clemente H."/>
            <person name="Shapiro H."/>
            <person name="van Tuinen D."/>
            <person name="Becard G."/>
            <person name="Bonfante P."/>
            <person name="Paszkowski U."/>
            <person name="Shachar-Hill Y."/>
            <person name="Young J.P."/>
            <person name="Sanders I.R."/>
            <person name="Henrissat B."/>
            <person name="Rensing S.A."/>
            <person name="Grigoriev I.V."/>
            <person name="Corradi N."/>
            <person name="Roux C."/>
            <person name="Martin F."/>
        </authorList>
    </citation>
    <scope>NUCLEOTIDE SEQUENCE</scope>
    <source>
        <strain evidence="1">DAOM 197198</strain>
    </source>
</reference>
<protein>
    <submittedName>
        <fullName evidence="1">Uncharacterized protein</fullName>
    </submittedName>
</protein>
<name>U9TML5_RHIID</name>
<proteinExistence type="predicted"/>
<gene>
    <name evidence="1" type="ORF">GLOINDRAFT_30533</name>
</gene>
<dbReference type="EMBL" id="KI288094">
    <property type="protein sequence ID" value="ESA09439.1"/>
    <property type="molecule type" value="Genomic_DNA"/>
</dbReference>
<accession>U9TML5</accession>
<sequence>MNSFRSIKTLAHHSIASLYHMSDLMSLLHLLNRFGNIYKIDKDGLVKTEPLVVYGRQS</sequence>